<dbReference type="SMART" id="SM00382">
    <property type="entry name" value="AAA"/>
    <property type="match status" value="1"/>
</dbReference>
<dbReference type="InterPro" id="IPR027417">
    <property type="entry name" value="P-loop_NTPase"/>
</dbReference>
<dbReference type="GO" id="GO:0005774">
    <property type="term" value="C:vacuolar membrane"/>
    <property type="evidence" value="ECO:0007669"/>
    <property type="project" value="TreeGrafter"/>
</dbReference>
<dbReference type="CDD" id="cd18581">
    <property type="entry name" value="ABC_6TM_ABCB6"/>
    <property type="match status" value="1"/>
</dbReference>
<accession>A0AAD5X5U9</accession>
<keyword evidence="7 10" id="KW-0472">Membrane</keyword>
<feature type="transmembrane region" description="Helical" evidence="10">
    <location>
        <begin position="439"/>
        <end position="465"/>
    </location>
</feature>
<feature type="region of interest" description="Disordered" evidence="9">
    <location>
        <begin position="949"/>
        <end position="1021"/>
    </location>
</feature>
<keyword evidence="14" id="KW-1185">Reference proteome</keyword>
<dbReference type="SUPFAM" id="SSF90123">
    <property type="entry name" value="ABC transporter transmembrane region"/>
    <property type="match status" value="1"/>
</dbReference>
<protein>
    <submittedName>
        <fullName evidence="13">Homocysteine S-methyltransferase 1</fullName>
    </submittedName>
</protein>
<evidence type="ECO:0000256" key="7">
    <source>
        <dbReference type="ARBA" id="ARBA00023136"/>
    </source>
</evidence>
<feature type="transmembrane region" description="Helical" evidence="10">
    <location>
        <begin position="142"/>
        <end position="162"/>
    </location>
</feature>
<evidence type="ECO:0000256" key="9">
    <source>
        <dbReference type="SAM" id="MobiDB-lite"/>
    </source>
</evidence>
<evidence type="ECO:0000256" key="10">
    <source>
        <dbReference type="SAM" id="Phobius"/>
    </source>
</evidence>
<evidence type="ECO:0000256" key="3">
    <source>
        <dbReference type="ARBA" id="ARBA00022692"/>
    </source>
</evidence>
<dbReference type="FunFam" id="3.40.50.300:FF:000186">
    <property type="entry name" value="ATP-binding cassette sub-family B member 7, mitochondrial"/>
    <property type="match status" value="1"/>
</dbReference>
<keyword evidence="3 10" id="KW-0812">Transmembrane</keyword>
<comment type="similarity">
    <text evidence="8">Belongs to the ABC transporter superfamily. ABCB family. Heavy Metal importer (TC 3.A.1.210) subfamily.</text>
</comment>
<keyword evidence="4" id="KW-0547">Nucleotide-binding</keyword>
<evidence type="ECO:0000256" key="4">
    <source>
        <dbReference type="ARBA" id="ARBA00022741"/>
    </source>
</evidence>
<dbReference type="InterPro" id="IPR011527">
    <property type="entry name" value="ABC1_TM_dom"/>
</dbReference>
<keyword evidence="6 10" id="KW-1133">Transmembrane helix</keyword>
<evidence type="ECO:0000256" key="2">
    <source>
        <dbReference type="ARBA" id="ARBA00022448"/>
    </source>
</evidence>
<dbReference type="SUPFAM" id="SSF52540">
    <property type="entry name" value="P-loop containing nucleoside triphosphate hydrolases"/>
    <property type="match status" value="1"/>
</dbReference>
<dbReference type="GO" id="GO:0005524">
    <property type="term" value="F:ATP binding"/>
    <property type="evidence" value="ECO:0007669"/>
    <property type="project" value="UniProtKB-KW"/>
</dbReference>
<reference evidence="13" key="1">
    <citation type="submission" date="2020-05" db="EMBL/GenBank/DDBJ databases">
        <title>Phylogenomic resolution of chytrid fungi.</title>
        <authorList>
            <person name="Stajich J.E."/>
            <person name="Amses K."/>
            <person name="Simmons R."/>
            <person name="Seto K."/>
            <person name="Myers J."/>
            <person name="Bonds A."/>
            <person name="Quandt C.A."/>
            <person name="Barry K."/>
            <person name="Liu P."/>
            <person name="Grigoriev I."/>
            <person name="Longcore J.E."/>
            <person name="James T.Y."/>
        </authorList>
    </citation>
    <scope>NUCLEOTIDE SEQUENCE</scope>
    <source>
        <strain evidence="13">JEL0318</strain>
    </source>
</reference>
<keyword evidence="5" id="KW-0067">ATP-binding</keyword>
<dbReference type="Pfam" id="PF00005">
    <property type="entry name" value="ABC_tran"/>
    <property type="match status" value="1"/>
</dbReference>
<comment type="subcellular location">
    <subcellularLocation>
        <location evidence="1">Membrane</location>
        <topology evidence="1">Multi-pass membrane protein</topology>
    </subcellularLocation>
</comment>
<dbReference type="GO" id="GO:0016887">
    <property type="term" value="F:ATP hydrolysis activity"/>
    <property type="evidence" value="ECO:0007669"/>
    <property type="project" value="InterPro"/>
</dbReference>
<keyword evidence="2" id="KW-0813">Transport</keyword>
<dbReference type="Proteomes" id="UP001212841">
    <property type="component" value="Unassembled WGS sequence"/>
</dbReference>
<dbReference type="Pfam" id="PF00664">
    <property type="entry name" value="ABC_membrane"/>
    <property type="match status" value="1"/>
</dbReference>
<organism evidence="13 14">
    <name type="scientific">Rhizophlyctis rosea</name>
    <dbReference type="NCBI Taxonomy" id="64517"/>
    <lineage>
        <taxon>Eukaryota</taxon>
        <taxon>Fungi</taxon>
        <taxon>Fungi incertae sedis</taxon>
        <taxon>Chytridiomycota</taxon>
        <taxon>Chytridiomycota incertae sedis</taxon>
        <taxon>Chytridiomycetes</taxon>
        <taxon>Rhizophlyctidales</taxon>
        <taxon>Rhizophlyctidaceae</taxon>
        <taxon>Rhizophlyctis</taxon>
    </lineage>
</organism>
<feature type="compositionally biased region" description="Basic residues" evidence="9">
    <location>
        <begin position="1008"/>
        <end position="1021"/>
    </location>
</feature>
<evidence type="ECO:0000313" key="13">
    <source>
        <dbReference type="EMBL" id="KAJ3056312.1"/>
    </source>
</evidence>
<dbReference type="Gene3D" id="1.20.1560.10">
    <property type="entry name" value="ABC transporter type 1, transmembrane domain"/>
    <property type="match status" value="1"/>
</dbReference>
<feature type="domain" description="ABC transmembrane type-1" evidence="12">
    <location>
        <begin position="317"/>
        <end position="616"/>
    </location>
</feature>
<dbReference type="PROSITE" id="PS00211">
    <property type="entry name" value="ABC_TRANSPORTER_1"/>
    <property type="match status" value="1"/>
</dbReference>
<dbReference type="InterPro" id="IPR017871">
    <property type="entry name" value="ABC_transporter-like_CS"/>
</dbReference>
<feature type="domain" description="ABC transporter" evidence="11">
    <location>
        <begin position="650"/>
        <end position="882"/>
    </location>
</feature>
<proteinExistence type="inferred from homology"/>
<feature type="transmembrane region" description="Helical" evidence="10">
    <location>
        <begin position="193"/>
        <end position="212"/>
    </location>
</feature>
<dbReference type="EMBL" id="JADGJD010000038">
    <property type="protein sequence ID" value="KAJ3056312.1"/>
    <property type="molecule type" value="Genomic_DNA"/>
</dbReference>
<dbReference type="InterPro" id="IPR036640">
    <property type="entry name" value="ABC1_TM_sf"/>
</dbReference>
<feature type="transmembrane region" description="Helical" evidence="10">
    <location>
        <begin position="368"/>
        <end position="394"/>
    </location>
</feature>
<dbReference type="Gene3D" id="3.40.50.300">
    <property type="entry name" value="P-loop containing nucleotide triphosphate hydrolases"/>
    <property type="match status" value="1"/>
</dbReference>
<evidence type="ECO:0000256" key="1">
    <source>
        <dbReference type="ARBA" id="ARBA00004141"/>
    </source>
</evidence>
<evidence type="ECO:0000256" key="8">
    <source>
        <dbReference type="ARBA" id="ARBA00024363"/>
    </source>
</evidence>
<dbReference type="InterPro" id="IPR003593">
    <property type="entry name" value="AAA+_ATPase"/>
</dbReference>
<feature type="transmembrane region" description="Helical" evidence="10">
    <location>
        <begin position="471"/>
        <end position="490"/>
    </location>
</feature>
<evidence type="ECO:0000259" key="11">
    <source>
        <dbReference type="PROSITE" id="PS50893"/>
    </source>
</evidence>
<feature type="transmembrane region" description="Helical" evidence="10">
    <location>
        <begin position="232"/>
        <end position="253"/>
    </location>
</feature>
<feature type="region of interest" description="Disordered" evidence="9">
    <location>
        <begin position="50"/>
        <end position="86"/>
    </location>
</feature>
<gene>
    <name evidence="13" type="primary">HMT-1_3</name>
    <name evidence="13" type="ORF">HK097_007412</name>
</gene>
<feature type="transmembrane region" description="Helical" evidence="10">
    <location>
        <begin position="99"/>
        <end position="122"/>
    </location>
</feature>
<dbReference type="PANTHER" id="PTHR24221:SF654">
    <property type="entry name" value="ATP-BINDING CASSETTE SUB-FAMILY B MEMBER 6"/>
    <property type="match status" value="1"/>
</dbReference>
<dbReference type="PROSITE" id="PS50893">
    <property type="entry name" value="ABC_TRANSPORTER_2"/>
    <property type="match status" value="1"/>
</dbReference>
<dbReference type="InterPro" id="IPR039421">
    <property type="entry name" value="Type_1_exporter"/>
</dbReference>
<dbReference type="PROSITE" id="PS50929">
    <property type="entry name" value="ABC_TM1F"/>
    <property type="match status" value="1"/>
</dbReference>
<dbReference type="CDD" id="cd03253">
    <property type="entry name" value="ABCC_ATM1_transporter"/>
    <property type="match status" value="1"/>
</dbReference>
<name>A0AAD5X5U9_9FUNG</name>
<dbReference type="PANTHER" id="PTHR24221">
    <property type="entry name" value="ATP-BINDING CASSETTE SUB-FAMILY B"/>
    <property type="match status" value="1"/>
</dbReference>
<evidence type="ECO:0000259" key="12">
    <source>
        <dbReference type="PROSITE" id="PS50929"/>
    </source>
</evidence>
<dbReference type="AlphaFoldDB" id="A0AAD5X5U9"/>
<comment type="caution">
    <text evidence="13">The sequence shown here is derived from an EMBL/GenBank/DDBJ whole genome shotgun (WGS) entry which is preliminary data.</text>
</comment>
<evidence type="ECO:0000256" key="5">
    <source>
        <dbReference type="ARBA" id="ARBA00022840"/>
    </source>
</evidence>
<sequence>MSRLDPFQACGASLADLEDLDWRGRAVVWHMLLPRRVCYAKDQRWTKGRVLPNNVDPEDLDPQQEREYAQEDPDETTSSGGSGESLTRSILLTPAGQRLINVCYTLVTLIIIATCLDTFWIFARFLPESPKTPPFESPPPPVEYIILYIFEVIPWAVHAFSMRRDGREQALRLLDDTVGTNASGPFSWEIKGFWLLGLVLAGVEWYHAIGYLREINRIGEQYTATLGFLLTLGFRTALLFALLVISAIVSFYYRTKREVSIDAEKMENGGSNLNIGTIPEHYKPPTTLREFAGHFRRLFPFMWPHGQNAWKLQLSILACVVIMILGRMVNLWVPIQYKRVVDSLGGGWSVLLLRGEVPGVPTEIPYEAIFMFVFLRLLSSSVGILSTLQSALWIPVGQFTTREISVRMFEHLHDLALRFHLNRKTGEILRVQDRGVASIVSILNTILFNIIPCILDIIIACFYFTLQFDVFFGGIVFATMGLYIASTVVITEWRTKYRRITNLLDNEMEAKAVDSLLNFETVKYYNAEDFEVGQYTEAVLKYQKADYVSSITLWVLNTTQNFIIQIGLVVGCLLCAKRIIVDQTMTVSDFVLYLSYITQLYGPLNWFGNYYRQIQKNFVDMEKMLDLFKEPVEIQDIPDAKELVIKQGEVVFDRVSFAYDPRRPTLNDVSFRVAPGSTVALVGPSGSGKSTILRLLFRFYDIQQGRILIDGQDIQKVKQKSLRGVIGVVPQDTVLFNDTIRYNIRYGRPGAPDQEVEDASEAAQIHDRIMSFPEGYETKVGERGLRLSGGEKQRVAIARTLLKRPSIILLDEATSALDTRAEAALQEALLSSGRTTLVIAHRLSTIVNADLILVLKDGDIVERGPHIELMREKGVYYDMWMKQLKDERGMGGAWTAMSEDGKGGDAKGDESHNEVDSVVAGVQELVEVERERSESPAVALGAGVRDLSEAEGVNGQAEEQVTSDQVAGPEPGVVATEALANFGAEVPEDVEGPPTPAEIPGSATGTPKQKKKNKKKNKNKK</sequence>
<evidence type="ECO:0000256" key="6">
    <source>
        <dbReference type="ARBA" id="ARBA00022989"/>
    </source>
</evidence>
<evidence type="ECO:0000313" key="14">
    <source>
        <dbReference type="Proteomes" id="UP001212841"/>
    </source>
</evidence>
<dbReference type="InterPro" id="IPR003439">
    <property type="entry name" value="ABC_transporter-like_ATP-bd"/>
</dbReference>
<feature type="transmembrane region" description="Helical" evidence="10">
    <location>
        <begin position="312"/>
        <end position="333"/>
    </location>
</feature>
<dbReference type="GO" id="GO:0140359">
    <property type="term" value="F:ABC-type transporter activity"/>
    <property type="evidence" value="ECO:0007669"/>
    <property type="project" value="InterPro"/>
</dbReference>